<dbReference type="AlphaFoldDB" id="A0A7U2FCD3"/>
<feature type="compositionally biased region" description="Basic residues" evidence="1">
    <location>
        <begin position="33"/>
        <end position="42"/>
    </location>
</feature>
<reference evidence="3" key="1">
    <citation type="journal article" date="2021" name="BMC Genomics">
        <title>Chromosome-level genome assembly and manually-curated proteome of model necrotroph Parastagonospora nodorum Sn15 reveals a genome-wide trove of candidate effector homologs, and redundancy of virulence-related functions within an accessory chromosome.</title>
        <authorList>
            <person name="Bertazzoni S."/>
            <person name="Jones D.A.B."/>
            <person name="Phan H.T."/>
            <person name="Tan K.-C."/>
            <person name="Hane J.K."/>
        </authorList>
    </citation>
    <scope>NUCLEOTIDE SEQUENCE [LARGE SCALE GENOMIC DNA]</scope>
    <source>
        <strain evidence="3">SN15 / ATCC MYA-4574 / FGSC 10173)</strain>
    </source>
</reference>
<organism evidence="2 3">
    <name type="scientific">Phaeosphaeria nodorum (strain SN15 / ATCC MYA-4574 / FGSC 10173)</name>
    <name type="common">Glume blotch fungus</name>
    <name type="synonym">Parastagonospora nodorum</name>
    <dbReference type="NCBI Taxonomy" id="321614"/>
    <lineage>
        <taxon>Eukaryota</taxon>
        <taxon>Fungi</taxon>
        <taxon>Dikarya</taxon>
        <taxon>Ascomycota</taxon>
        <taxon>Pezizomycotina</taxon>
        <taxon>Dothideomycetes</taxon>
        <taxon>Pleosporomycetidae</taxon>
        <taxon>Pleosporales</taxon>
        <taxon>Pleosporineae</taxon>
        <taxon>Phaeosphaeriaceae</taxon>
        <taxon>Parastagonospora</taxon>
    </lineage>
</organism>
<dbReference type="OrthoDB" id="3799746at2759"/>
<evidence type="ECO:0000256" key="1">
    <source>
        <dbReference type="SAM" id="MobiDB-lite"/>
    </source>
</evidence>
<feature type="compositionally biased region" description="Polar residues" evidence="1">
    <location>
        <begin position="71"/>
        <end position="94"/>
    </location>
</feature>
<evidence type="ECO:0000313" key="2">
    <source>
        <dbReference type="EMBL" id="QRD01689.1"/>
    </source>
</evidence>
<proteinExistence type="predicted"/>
<protein>
    <submittedName>
        <fullName evidence="2">Uncharacterized protein</fullName>
    </submittedName>
</protein>
<gene>
    <name evidence="2" type="ORF">JI435_145650</name>
</gene>
<evidence type="ECO:0000313" key="3">
    <source>
        <dbReference type="Proteomes" id="UP000663193"/>
    </source>
</evidence>
<accession>A0A7U2FCD3</accession>
<sequence length="153" mass="16950">MHLPGTKKSEKRKASVVSLGDEAPVEKKEVKREKKKKAKSNQRKGEKIAAKSMTPDPQPQPSSPIIVDSSTIPPTMSSSDRVDSVTESPPNTTRAHAHTEPTPRRSSRIKNSLHSVAQTWDKARPYIERINGTIMPLEPQAGAEVYYKRDGVK</sequence>
<keyword evidence="3" id="KW-1185">Reference proteome</keyword>
<feature type="region of interest" description="Disordered" evidence="1">
    <location>
        <begin position="1"/>
        <end position="112"/>
    </location>
</feature>
<dbReference type="Proteomes" id="UP000663193">
    <property type="component" value="Chromosome 12"/>
</dbReference>
<dbReference type="VEuPathDB" id="FungiDB:JI435_145650"/>
<dbReference type="EMBL" id="CP069034">
    <property type="protein sequence ID" value="QRD01689.1"/>
    <property type="molecule type" value="Genomic_DNA"/>
</dbReference>
<name>A0A7U2FCD3_PHANO</name>